<gene>
    <name evidence="4" type="ORF">GCM10022211_21580</name>
</gene>
<feature type="region of interest" description="Disordered" evidence="1">
    <location>
        <begin position="170"/>
        <end position="190"/>
    </location>
</feature>
<dbReference type="RefSeq" id="WP_344710278.1">
    <property type="nucleotide sequence ID" value="NZ_BAAAZD010000002.1"/>
</dbReference>
<evidence type="ECO:0000313" key="4">
    <source>
        <dbReference type="EMBL" id="GAA4007871.1"/>
    </source>
</evidence>
<feature type="transmembrane region" description="Helical" evidence="2">
    <location>
        <begin position="127"/>
        <end position="147"/>
    </location>
</feature>
<dbReference type="SMART" id="SM00271">
    <property type="entry name" value="DnaJ"/>
    <property type="match status" value="1"/>
</dbReference>
<sequence length="190" mass="20967">MEAIADYYAILGVEPAADGAAIRIAYRNLMRRYHPDVNKTAEAIDKATAINEAYACLSDPDARAAYDWRRGASEQRRKSTRQNHGFVPNPAWQPPQDHYGQHPWNRRPDHDLMADLRILLQPHKWNWLNLGLAVVITGCIFTATSFVSPIAPAPAEAVQVELRSAEARCAEGGSNVQPSAECAQAPAARP</sequence>
<dbReference type="EMBL" id="BAAAZD010000002">
    <property type="protein sequence ID" value="GAA4007871.1"/>
    <property type="molecule type" value="Genomic_DNA"/>
</dbReference>
<feature type="domain" description="J" evidence="3">
    <location>
        <begin position="6"/>
        <end position="70"/>
    </location>
</feature>
<name>A0ABP7S7F3_9SPHN</name>
<evidence type="ECO:0000256" key="1">
    <source>
        <dbReference type="SAM" id="MobiDB-lite"/>
    </source>
</evidence>
<dbReference type="PRINTS" id="PR00625">
    <property type="entry name" value="JDOMAIN"/>
</dbReference>
<dbReference type="CDD" id="cd06257">
    <property type="entry name" value="DnaJ"/>
    <property type="match status" value="1"/>
</dbReference>
<organism evidence="4 5">
    <name type="scientific">Sphingomonas humi</name>
    <dbReference type="NCBI Taxonomy" id="335630"/>
    <lineage>
        <taxon>Bacteria</taxon>
        <taxon>Pseudomonadati</taxon>
        <taxon>Pseudomonadota</taxon>
        <taxon>Alphaproteobacteria</taxon>
        <taxon>Sphingomonadales</taxon>
        <taxon>Sphingomonadaceae</taxon>
        <taxon>Sphingomonas</taxon>
    </lineage>
</organism>
<feature type="region of interest" description="Disordered" evidence="1">
    <location>
        <begin position="70"/>
        <end position="98"/>
    </location>
</feature>
<dbReference type="Proteomes" id="UP001501310">
    <property type="component" value="Unassembled WGS sequence"/>
</dbReference>
<evidence type="ECO:0000313" key="5">
    <source>
        <dbReference type="Proteomes" id="UP001501310"/>
    </source>
</evidence>
<dbReference type="Gene3D" id="1.10.287.110">
    <property type="entry name" value="DnaJ domain"/>
    <property type="match status" value="1"/>
</dbReference>
<keyword evidence="2" id="KW-1133">Transmembrane helix</keyword>
<keyword evidence="2" id="KW-0472">Membrane</keyword>
<dbReference type="PROSITE" id="PS50076">
    <property type="entry name" value="DNAJ_2"/>
    <property type="match status" value="1"/>
</dbReference>
<keyword evidence="2" id="KW-0812">Transmembrane</keyword>
<accession>A0ABP7S7F3</accession>
<evidence type="ECO:0000259" key="3">
    <source>
        <dbReference type="PROSITE" id="PS50076"/>
    </source>
</evidence>
<dbReference type="PANTHER" id="PTHR43096:SF58">
    <property type="entry name" value="CHAPERONE DNAJ-DOMAIN SUPERFAMILY PROTEIN"/>
    <property type="match status" value="1"/>
</dbReference>
<proteinExistence type="predicted"/>
<dbReference type="PANTHER" id="PTHR43096">
    <property type="entry name" value="DNAJ HOMOLOG 1, MITOCHONDRIAL-RELATED"/>
    <property type="match status" value="1"/>
</dbReference>
<dbReference type="SUPFAM" id="SSF46565">
    <property type="entry name" value="Chaperone J-domain"/>
    <property type="match status" value="1"/>
</dbReference>
<dbReference type="InterPro" id="IPR036869">
    <property type="entry name" value="J_dom_sf"/>
</dbReference>
<keyword evidence="5" id="KW-1185">Reference proteome</keyword>
<dbReference type="InterPro" id="IPR001623">
    <property type="entry name" value="DnaJ_domain"/>
</dbReference>
<evidence type="ECO:0000256" key="2">
    <source>
        <dbReference type="SAM" id="Phobius"/>
    </source>
</evidence>
<comment type="caution">
    <text evidence="4">The sequence shown here is derived from an EMBL/GenBank/DDBJ whole genome shotgun (WGS) entry which is preliminary data.</text>
</comment>
<reference evidence="5" key="1">
    <citation type="journal article" date="2019" name="Int. J. Syst. Evol. Microbiol.">
        <title>The Global Catalogue of Microorganisms (GCM) 10K type strain sequencing project: providing services to taxonomists for standard genome sequencing and annotation.</title>
        <authorList>
            <consortium name="The Broad Institute Genomics Platform"/>
            <consortium name="The Broad Institute Genome Sequencing Center for Infectious Disease"/>
            <person name="Wu L."/>
            <person name="Ma J."/>
        </authorList>
    </citation>
    <scope>NUCLEOTIDE SEQUENCE [LARGE SCALE GENOMIC DNA]</scope>
    <source>
        <strain evidence="5">JCM 16603</strain>
    </source>
</reference>
<protein>
    <recommendedName>
        <fullName evidence="3">J domain-containing protein</fullName>
    </recommendedName>
</protein>
<dbReference type="Pfam" id="PF00226">
    <property type="entry name" value="DnaJ"/>
    <property type="match status" value="1"/>
</dbReference>